<evidence type="ECO:0000313" key="2">
    <source>
        <dbReference type="EMBL" id="SJZ78193.1"/>
    </source>
</evidence>
<feature type="domain" description="UvrD-like helicase C-terminal" evidence="1">
    <location>
        <begin position="371"/>
        <end position="420"/>
    </location>
</feature>
<dbReference type="InterPro" id="IPR027785">
    <property type="entry name" value="UvrD-like_helicase_C"/>
</dbReference>
<keyword evidence="2" id="KW-0347">Helicase</keyword>
<reference evidence="3" key="1">
    <citation type="submission" date="2017-02" db="EMBL/GenBank/DDBJ databases">
        <authorList>
            <person name="Varghese N."/>
            <person name="Submissions S."/>
        </authorList>
    </citation>
    <scope>NUCLEOTIDE SEQUENCE [LARGE SCALE GENOMIC DNA]</scope>
    <source>
        <strain evidence="3">ATCC BAA-73</strain>
    </source>
</reference>
<gene>
    <name evidence="2" type="ORF">SAMN02745118_01803</name>
</gene>
<evidence type="ECO:0000259" key="1">
    <source>
        <dbReference type="Pfam" id="PF13538"/>
    </source>
</evidence>
<organism evidence="2 3">
    <name type="scientific">Selenihalanaerobacter shriftii</name>
    <dbReference type="NCBI Taxonomy" id="142842"/>
    <lineage>
        <taxon>Bacteria</taxon>
        <taxon>Bacillati</taxon>
        <taxon>Bacillota</taxon>
        <taxon>Clostridia</taxon>
        <taxon>Halanaerobiales</taxon>
        <taxon>Halobacteroidaceae</taxon>
        <taxon>Selenihalanaerobacter</taxon>
    </lineage>
</organism>
<dbReference type="SUPFAM" id="SSF52540">
    <property type="entry name" value="P-loop containing nucleoside triphosphate hydrolases"/>
    <property type="match status" value="1"/>
</dbReference>
<dbReference type="Gene3D" id="3.40.50.300">
    <property type="entry name" value="P-loop containing nucleotide triphosphate hydrolases"/>
    <property type="match status" value="1"/>
</dbReference>
<dbReference type="EMBL" id="FUWM01000014">
    <property type="protein sequence ID" value="SJZ78193.1"/>
    <property type="molecule type" value="Genomic_DNA"/>
</dbReference>
<protein>
    <submittedName>
        <fullName evidence="2">UvrD-like helicase C-terminal domain-containing protein</fullName>
    </submittedName>
</protein>
<evidence type="ECO:0000313" key="3">
    <source>
        <dbReference type="Proteomes" id="UP000190625"/>
    </source>
</evidence>
<keyword evidence="2" id="KW-0547">Nucleotide-binding</keyword>
<name>A0A1T4NGF0_9FIRM</name>
<accession>A0A1T4NGF0</accession>
<dbReference type="Proteomes" id="UP000190625">
    <property type="component" value="Unassembled WGS sequence"/>
</dbReference>
<dbReference type="STRING" id="142842.SAMN02745118_01803"/>
<keyword evidence="2" id="KW-0378">Hydrolase</keyword>
<keyword evidence="2" id="KW-0067">ATP-binding</keyword>
<dbReference type="AlphaFoldDB" id="A0A1T4NGF0"/>
<dbReference type="Pfam" id="PF13538">
    <property type="entry name" value="UvrD_C_2"/>
    <property type="match status" value="1"/>
</dbReference>
<sequence>MHLKNPDWKIALVFFTRSLYEGTIDQLDKWMKRFTNGEKGYYPDENKKLQVLHAWGSKGQAGFYREICEHHNLRSLNAGSKKLKDRDPSEKLIKAIKIFLENTDDINPLFDAVLIDEAQDLIVDDEKLKYEDKQPFFWLAYKSLKPIDDKESRRLIWAYDEAQSLNSLNIPTAPELFGNDPKFKRMVSGLHKGGIRKSEIMNKCYRTPGPILVTAHAIGMGLLRKEGMLSGFTTKEDWEDIGYKIKEGQFRSGHKVVLHRPLESTPNRVPKLWSGNTIEFNTHTSRQVELKSLADKIKKNINQDGLNPSRDILVVALGDAKEAFRLKVKAAKFLKREGIDIYIPTSLRENVFYPKWPQKDSNKFWHTEAVTIANIFRAKGNEAYMVYVIGLDQIAKDEADVGLRNQLFVALTRAKGWVNISGIGSYSMYDELKDVIASENTFEFKFKRPMVR</sequence>
<dbReference type="InterPro" id="IPR027417">
    <property type="entry name" value="P-loop_NTPase"/>
</dbReference>
<keyword evidence="3" id="KW-1185">Reference proteome</keyword>
<dbReference type="RefSeq" id="WP_200806446.1">
    <property type="nucleotide sequence ID" value="NZ_FUWM01000014.1"/>
</dbReference>
<proteinExistence type="predicted"/>
<dbReference type="GO" id="GO:0004386">
    <property type="term" value="F:helicase activity"/>
    <property type="evidence" value="ECO:0007669"/>
    <property type="project" value="UniProtKB-KW"/>
</dbReference>